<reference evidence="1" key="2">
    <citation type="submission" date="2020-11" db="EMBL/GenBank/DDBJ databases">
        <authorList>
            <person name="McCartney M.A."/>
            <person name="Auch B."/>
            <person name="Kono T."/>
            <person name="Mallez S."/>
            <person name="Becker A."/>
            <person name="Gohl D.M."/>
            <person name="Silverstein K.A.T."/>
            <person name="Koren S."/>
            <person name="Bechman K.B."/>
            <person name="Herman A."/>
            <person name="Abrahante J.E."/>
            <person name="Garbe J."/>
        </authorList>
    </citation>
    <scope>NUCLEOTIDE SEQUENCE</scope>
    <source>
        <strain evidence="1">Duluth1</strain>
        <tissue evidence="1">Whole animal</tissue>
    </source>
</reference>
<keyword evidence="2" id="KW-1185">Reference proteome</keyword>
<dbReference type="AlphaFoldDB" id="A0A9D4LEZ6"/>
<gene>
    <name evidence="1" type="ORF">DPMN_099495</name>
</gene>
<reference evidence="1" key="1">
    <citation type="journal article" date="2019" name="bioRxiv">
        <title>The Genome of the Zebra Mussel, Dreissena polymorpha: A Resource for Invasive Species Research.</title>
        <authorList>
            <person name="McCartney M.A."/>
            <person name="Auch B."/>
            <person name="Kono T."/>
            <person name="Mallez S."/>
            <person name="Zhang Y."/>
            <person name="Obille A."/>
            <person name="Becker A."/>
            <person name="Abrahante J.E."/>
            <person name="Garbe J."/>
            <person name="Badalamenti J.P."/>
            <person name="Herman A."/>
            <person name="Mangelson H."/>
            <person name="Liachko I."/>
            <person name="Sullivan S."/>
            <person name="Sone E.D."/>
            <person name="Koren S."/>
            <person name="Silverstein K.A.T."/>
            <person name="Beckman K.B."/>
            <person name="Gohl D.M."/>
        </authorList>
    </citation>
    <scope>NUCLEOTIDE SEQUENCE</scope>
    <source>
        <strain evidence="1">Duluth1</strain>
        <tissue evidence="1">Whole animal</tissue>
    </source>
</reference>
<sequence>MPSFWVIQTTTRNSKFWSKRCDFSQSKGTLPHSQSGEKNKLFNHIHTHHHGLWAAWSAAGCAYFPDFLLGRLLVLLGVLQLADIQTLFRNPLIKTLIDCTTINSIIITRCPPIF</sequence>
<organism evidence="1 2">
    <name type="scientific">Dreissena polymorpha</name>
    <name type="common">Zebra mussel</name>
    <name type="synonym">Mytilus polymorpha</name>
    <dbReference type="NCBI Taxonomy" id="45954"/>
    <lineage>
        <taxon>Eukaryota</taxon>
        <taxon>Metazoa</taxon>
        <taxon>Spiralia</taxon>
        <taxon>Lophotrochozoa</taxon>
        <taxon>Mollusca</taxon>
        <taxon>Bivalvia</taxon>
        <taxon>Autobranchia</taxon>
        <taxon>Heteroconchia</taxon>
        <taxon>Euheterodonta</taxon>
        <taxon>Imparidentia</taxon>
        <taxon>Neoheterodontei</taxon>
        <taxon>Myida</taxon>
        <taxon>Dreissenoidea</taxon>
        <taxon>Dreissenidae</taxon>
        <taxon>Dreissena</taxon>
    </lineage>
</organism>
<evidence type="ECO:0000313" key="2">
    <source>
        <dbReference type="Proteomes" id="UP000828390"/>
    </source>
</evidence>
<accession>A0A9D4LEZ6</accession>
<protein>
    <submittedName>
        <fullName evidence="1">Uncharacterized protein</fullName>
    </submittedName>
</protein>
<dbReference type="Proteomes" id="UP000828390">
    <property type="component" value="Unassembled WGS sequence"/>
</dbReference>
<comment type="caution">
    <text evidence="1">The sequence shown here is derived from an EMBL/GenBank/DDBJ whole genome shotgun (WGS) entry which is preliminary data.</text>
</comment>
<evidence type="ECO:0000313" key="1">
    <source>
        <dbReference type="EMBL" id="KAH3856900.1"/>
    </source>
</evidence>
<name>A0A9D4LEZ6_DREPO</name>
<proteinExistence type="predicted"/>
<dbReference type="EMBL" id="JAIWYP010000003">
    <property type="protein sequence ID" value="KAH3856900.1"/>
    <property type="molecule type" value="Genomic_DNA"/>
</dbReference>